<dbReference type="CDD" id="cd00082">
    <property type="entry name" value="HisKA"/>
    <property type="match status" value="1"/>
</dbReference>
<evidence type="ECO:0000259" key="8">
    <source>
        <dbReference type="PROSITE" id="PS50113"/>
    </source>
</evidence>
<dbReference type="PRINTS" id="PR00344">
    <property type="entry name" value="BCTRLSENSOR"/>
</dbReference>
<dbReference type="SUPFAM" id="SSF55785">
    <property type="entry name" value="PYP-like sensor domain (PAS domain)"/>
    <property type="match status" value="4"/>
</dbReference>
<dbReference type="SMART" id="SM00091">
    <property type="entry name" value="PAS"/>
    <property type="match status" value="4"/>
</dbReference>
<dbReference type="InterPro" id="IPR035965">
    <property type="entry name" value="PAS-like_dom_sf"/>
</dbReference>
<feature type="domain" description="PAC" evidence="8">
    <location>
        <begin position="500"/>
        <end position="553"/>
    </location>
</feature>
<dbReference type="PANTHER" id="PTHR43304:SF1">
    <property type="entry name" value="PAC DOMAIN-CONTAINING PROTEIN"/>
    <property type="match status" value="1"/>
</dbReference>
<dbReference type="Pfam" id="PF02518">
    <property type="entry name" value="HATPase_c"/>
    <property type="match status" value="1"/>
</dbReference>
<feature type="domain" description="PAC" evidence="8">
    <location>
        <begin position="374"/>
        <end position="427"/>
    </location>
</feature>
<dbReference type="NCBIfam" id="TIGR00229">
    <property type="entry name" value="sensory_box"/>
    <property type="match status" value="4"/>
</dbReference>
<evidence type="ECO:0000313" key="9">
    <source>
        <dbReference type="EMBL" id="RAV98150.1"/>
    </source>
</evidence>
<dbReference type="FunFam" id="3.30.565.10:FF:000006">
    <property type="entry name" value="Sensor histidine kinase WalK"/>
    <property type="match status" value="1"/>
</dbReference>
<dbReference type="Pfam" id="PF08447">
    <property type="entry name" value="PAS_3"/>
    <property type="match status" value="4"/>
</dbReference>
<name>A0A364XX87_9BACT</name>
<dbReference type="Gene3D" id="2.10.70.100">
    <property type="match status" value="1"/>
</dbReference>
<protein>
    <recommendedName>
        <fullName evidence="2">histidine kinase</fullName>
        <ecNumber evidence="2">2.7.13.3</ecNumber>
    </recommendedName>
</protein>
<evidence type="ECO:0000313" key="10">
    <source>
        <dbReference type="Proteomes" id="UP000251889"/>
    </source>
</evidence>
<dbReference type="EMBL" id="QMFY01000021">
    <property type="protein sequence ID" value="RAV98150.1"/>
    <property type="molecule type" value="Genomic_DNA"/>
</dbReference>
<feature type="domain" description="PAC" evidence="8">
    <location>
        <begin position="245"/>
        <end position="297"/>
    </location>
</feature>
<feature type="domain" description="PAS" evidence="7">
    <location>
        <begin position="171"/>
        <end position="241"/>
    </location>
</feature>
<keyword evidence="4" id="KW-0808">Transferase</keyword>
<dbReference type="InterPro" id="IPR013655">
    <property type="entry name" value="PAS_fold_3"/>
</dbReference>
<dbReference type="FunFam" id="3.30.450.20:FF:000099">
    <property type="entry name" value="Sensory box sensor histidine kinase"/>
    <property type="match status" value="1"/>
</dbReference>
<proteinExistence type="predicted"/>
<dbReference type="SMART" id="SM00388">
    <property type="entry name" value="HisKA"/>
    <property type="match status" value="1"/>
</dbReference>
<dbReference type="InterPro" id="IPR000014">
    <property type="entry name" value="PAS"/>
</dbReference>
<sequence>MTPDIIPPESDAAKAILQVDMLKQLSLAEQQRHALQHELDTLKERFRYLHQATQDAVWEWDLLKNVGWYGDGLHQLFGYTPETLGDGIQFWYNSIHPSDKDRVLNGIHAVIDSGEKNWRDRYRFKRADDSYAWVLDRGYVIHDAAGVAVKMIGSMQDVTVEIEAKEALRESEEKFRGAFDQLAVGISIADPSGNFLSVNKAYPNIFGYSEAELTSKKISDLSHPDELEGDRRIIQDLLSGRQQMVAREKRYIHQSGKIIWGRVFGTVIYDAYGKPKYIVGVLEDITEQRQVVQALRANEERLRLVIDAAKIGTWNYDPLTGIVMWDDRCKAMFGMRPEDPIDYAEFLLRVHPEDRERADRANQNAIKGLDNGEYDLEYRTIGKYDQKIRWVRAKGRSYKDETGTTVLYTGTTIDITEEKERTQKLQEQEERFRLLATSIPQIVWTTDEHGIVDYMSEKWVQYTGHVPTYEKFSFRTLMHPDDLERVIPAWNECMRKGITFRMEYRLRNIHTNEYRWFDCTTAPLMGQQGKVVKWIGSATDVHDQKMVELHLEQKVAERTKELVQSNQQLEKSNAELEQYAYVTSHDLKEPLRKIRTYSNLITTKFHSQLAPDVQHYFTKIESASFRMTALIDDLLKYSQLSTTETPFIEVDMNEIVARIAAEFDDTLKQKEITIDVAPLPTLQAIPIHLHQLFLNLFSNAIKFSKQDIPNNITITSSLLSAEEKNSYPSLTNAGDHYKIQFKDNGIGFSQQYAEQVFNIFQRLHNRKDFEGHGIGLALCRKIVHNHHGVISVTSEEQKGATFTIILPSGQ</sequence>
<evidence type="ECO:0000256" key="1">
    <source>
        <dbReference type="ARBA" id="ARBA00000085"/>
    </source>
</evidence>
<dbReference type="Pfam" id="PF00512">
    <property type="entry name" value="HisKA"/>
    <property type="match status" value="1"/>
</dbReference>
<keyword evidence="10" id="KW-1185">Reference proteome</keyword>
<evidence type="ECO:0000256" key="2">
    <source>
        <dbReference type="ARBA" id="ARBA00012438"/>
    </source>
</evidence>
<feature type="domain" description="PAS" evidence="7">
    <location>
        <begin position="42"/>
        <end position="114"/>
    </location>
</feature>
<dbReference type="InterPro" id="IPR004358">
    <property type="entry name" value="Sig_transdc_His_kin-like_C"/>
</dbReference>
<gene>
    <name evidence="9" type="ORF">DQQ10_25115</name>
</gene>
<dbReference type="SUPFAM" id="SSF47384">
    <property type="entry name" value="Homodimeric domain of signal transducing histidine kinase"/>
    <property type="match status" value="1"/>
</dbReference>
<feature type="domain" description="Histidine kinase" evidence="6">
    <location>
        <begin position="582"/>
        <end position="810"/>
    </location>
</feature>
<dbReference type="PROSITE" id="PS50109">
    <property type="entry name" value="HIS_KIN"/>
    <property type="match status" value="1"/>
</dbReference>
<keyword evidence="3" id="KW-0597">Phosphoprotein</keyword>
<dbReference type="InterPro" id="IPR000700">
    <property type="entry name" value="PAS-assoc_C"/>
</dbReference>
<dbReference type="InterPro" id="IPR003594">
    <property type="entry name" value="HATPase_dom"/>
</dbReference>
<dbReference type="OrthoDB" id="9124519at2"/>
<accession>A0A364XX87</accession>
<dbReference type="SUPFAM" id="SSF55874">
    <property type="entry name" value="ATPase domain of HSP90 chaperone/DNA topoisomerase II/histidine kinase"/>
    <property type="match status" value="1"/>
</dbReference>
<dbReference type="RefSeq" id="WP_112749696.1">
    <property type="nucleotide sequence ID" value="NZ_QMFY01000021.1"/>
</dbReference>
<evidence type="ECO:0000256" key="4">
    <source>
        <dbReference type="ARBA" id="ARBA00022679"/>
    </source>
</evidence>
<dbReference type="Gene3D" id="3.30.450.20">
    <property type="entry name" value="PAS domain"/>
    <property type="match status" value="4"/>
</dbReference>
<dbReference type="PANTHER" id="PTHR43304">
    <property type="entry name" value="PHYTOCHROME-LIKE PROTEIN CPH1"/>
    <property type="match status" value="1"/>
</dbReference>
<evidence type="ECO:0000259" key="6">
    <source>
        <dbReference type="PROSITE" id="PS50109"/>
    </source>
</evidence>
<dbReference type="InterPro" id="IPR036097">
    <property type="entry name" value="HisK_dim/P_sf"/>
</dbReference>
<evidence type="ECO:0000259" key="7">
    <source>
        <dbReference type="PROSITE" id="PS50112"/>
    </source>
</evidence>
<dbReference type="PROSITE" id="PS50113">
    <property type="entry name" value="PAC"/>
    <property type="match status" value="4"/>
</dbReference>
<dbReference type="PROSITE" id="PS50112">
    <property type="entry name" value="PAS"/>
    <property type="match status" value="4"/>
</dbReference>
<feature type="domain" description="PAC" evidence="8">
    <location>
        <begin position="118"/>
        <end position="170"/>
    </location>
</feature>
<dbReference type="AlphaFoldDB" id="A0A364XX87"/>
<dbReference type="InterPro" id="IPR052162">
    <property type="entry name" value="Sensor_kinase/Photoreceptor"/>
</dbReference>
<comment type="catalytic activity">
    <reaction evidence="1">
        <text>ATP + protein L-histidine = ADP + protein N-phospho-L-histidine.</text>
        <dbReference type="EC" id="2.7.13.3"/>
    </reaction>
</comment>
<organism evidence="9 10">
    <name type="scientific">Pseudochryseolinea flava</name>
    <dbReference type="NCBI Taxonomy" id="2059302"/>
    <lineage>
        <taxon>Bacteria</taxon>
        <taxon>Pseudomonadati</taxon>
        <taxon>Bacteroidota</taxon>
        <taxon>Cytophagia</taxon>
        <taxon>Cytophagales</taxon>
        <taxon>Fulvivirgaceae</taxon>
        <taxon>Pseudochryseolinea</taxon>
    </lineage>
</organism>
<evidence type="ECO:0000256" key="3">
    <source>
        <dbReference type="ARBA" id="ARBA00022553"/>
    </source>
</evidence>
<dbReference type="SMART" id="SM00086">
    <property type="entry name" value="PAC"/>
    <property type="match status" value="4"/>
</dbReference>
<feature type="domain" description="PAS" evidence="7">
    <location>
        <begin position="298"/>
        <end position="369"/>
    </location>
</feature>
<dbReference type="Gene3D" id="3.30.565.10">
    <property type="entry name" value="Histidine kinase-like ATPase, C-terminal domain"/>
    <property type="match status" value="1"/>
</dbReference>
<dbReference type="Gene3D" id="1.10.287.130">
    <property type="match status" value="1"/>
</dbReference>
<dbReference type="InterPro" id="IPR003661">
    <property type="entry name" value="HisK_dim/P_dom"/>
</dbReference>
<dbReference type="EC" id="2.7.13.3" evidence="2"/>
<dbReference type="InterPro" id="IPR036890">
    <property type="entry name" value="HATPase_C_sf"/>
</dbReference>
<evidence type="ECO:0000256" key="5">
    <source>
        <dbReference type="ARBA" id="ARBA00022777"/>
    </source>
</evidence>
<keyword evidence="5" id="KW-0418">Kinase</keyword>
<dbReference type="CDD" id="cd00130">
    <property type="entry name" value="PAS"/>
    <property type="match status" value="4"/>
</dbReference>
<comment type="caution">
    <text evidence="9">The sequence shown here is derived from an EMBL/GenBank/DDBJ whole genome shotgun (WGS) entry which is preliminary data.</text>
</comment>
<feature type="domain" description="PAS" evidence="7">
    <location>
        <begin position="428"/>
        <end position="497"/>
    </location>
</feature>
<dbReference type="SMART" id="SM00387">
    <property type="entry name" value="HATPase_c"/>
    <property type="match status" value="1"/>
</dbReference>
<dbReference type="InterPro" id="IPR001610">
    <property type="entry name" value="PAC"/>
</dbReference>
<dbReference type="Proteomes" id="UP000251889">
    <property type="component" value="Unassembled WGS sequence"/>
</dbReference>
<reference evidence="9 10" key="1">
    <citation type="submission" date="2018-06" db="EMBL/GenBank/DDBJ databases">
        <title>Chryseolinea flavus sp. nov., a member of the phylum Bacteroidetes isolated from soil.</title>
        <authorList>
            <person name="Li Y."/>
            <person name="Wang J."/>
        </authorList>
    </citation>
    <scope>NUCLEOTIDE SEQUENCE [LARGE SCALE GENOMIC DNA]</scope>
    <source>
        <strain evidence="9 10">SDU1-6</strain>
    </source>
</reference>
<dbReference type="InterPro" id="IPR005467">
    <property type="entry name" value="His_kinase_dom"/>
</dbReference>
<dbReference type="GO" id="GO:0000155">
    <property type="term" value="F:phosphorelay sensor kinase activity"/>
    <property type="evidence" value="ECO:0007669"/>
    <property type="project" value="InterPro"/>
</dbReference>